<keyword evidence="2" id="KW-1185">Reference proteome</keyword>
<protein>
    <submittedName>
        <fullName evidence="1">Uncharacterized protein</fullName>
    </submittedName>
</protein>
<dbReference type="EMBL" id="JAIRAU010000001">
    <property type="protein sequence ID" value="MBZ5707811.1"/>
    <property type="molecule type" value="Genomic_DNA"/>
</dbReference>
<sequence>MPKKPEKVTLNHDFAFSSDAELNEQIAAFRAAHEAEHQQILAMDARRSLGPGKVRVTFRVIEKKSRR</sequence>
<proteinExistence type="predicted"/>
<gene>
    <name evidence="1" type="ORF">K7C98_00970</name>
</gene>
<name>A0ABS7THV6_9BACT</name>
<accession>A0ABS7THV6</accession>
<evidence type="ECO:0000313" key="2">
    <source>
        <dbReference type="Proteomes" id="UP001139031"/>
    </source>
</evidence>
<dbReference type="Proteomes" id="UP001139031">
    <property type="component" value="Unassembled WGS sequence"/>
</dbReference>
<evidence type="ECO:0000313" key="1">
    <source>
        <dbReference type="EMBL" id="MBZ5707811.1"/>
    </source>
</evidence>
<comment type="caution">
    <text evidence="1">The sequence shown here is derived from an EMBL/GenBank/DDBJ whole genome shotgun (WGS) entry which is preliminary data.</text>
</comment>
<organism evidence="1 2">
    <name type="scientific">Nannocystis pusilla</name>
    <dbReference type="NCBI Taxonomy" id="889268"/>
    <lineage>
        <taxon>Bacteria</taxon>
        <taxon>Pseudomonadati</taxon>
        <taxon>Myxococcota</taxon>
        <taxon>Polyangia</taxon>
        <taxon>Nannocystales</taxon>
        <taxon>Nannocystaceae</taxon>
        <taxon>Nannocystis</taxon>
    </lineage>
</organism>
<reference evidence="1" key="1">
    <citation type="submission" date="2021-08" db="EMBL/GenBank/DDBJ databases">
        <authorList>
            <person name="Stevens D.C."/>
        </authorList>
    </citation>
    <scope>NUCLEOTIDE SEQUENCE</scope>
    <source>
        <strain evidence="1">DSM 53165</strain>
    </source>
</reference>
<dbReference type="RefSeq" id="WP_224189574.1">
    <property type="nucleotide sequence ID" value="NZ_JAIRAU010000001.1"/>
</dbReference>